<feature type="domain" description="Band 3 cytoplasmic" evidence="12">
    <location>
        <begin position="542"/>
        <end position="668"/>
    </location>
</feature>
<dbReference type="EMBL" id="JTDE01000812">
    <property type="protein sequence ID" value="KAF7260298.1"/>
    <property type="molecule type" value="Genomic_DNA"/>
</dbReference>
<dbReference type="OrthoDB" id="6283921at2759"/>
<protein>
    <recommendedName>
        <fullName evidence="15">Anion exchange protein</fullName>
    </recommendedName>
</protein>
<evidence type="ECO:0000313" key="14">
    <source>
        <dbReference type="Proteomes" id="UP000822476"/>
    </source>
</evidence>
<dbReference type="GO" id="GO:0005452">
    <property type="term" value="F:solute:inorganic anion antiporter activity"/>
    <property type="evidence" value="ECO:0007669"/>
    <property type="project" value="InterPro"/>
</dbReference>
<evidence type="ECO:0000256" key="6">
    <source>
        <dbReference type="ARBA" id="ARBA00022989"/>
    </source>
</evidence>
<proteinExistence type="inferred from homology"/>
<feature type="transmembrane region" description="Helical" evidence="10">
    <location>
        <begin position="1289"/>
        <end position="1315"/>
    </location>
</feature>
<reference evidence="13" key="1">
    <citation type="submission" date="2019-07" db="EMBL/GenBank/DDBJ databases">
        <title>Annotation for the trematode Paragonimus miyazaki's.</title>
        <authorList>
            <person name="Choi Y.-J."/>
        </authorList>
    </citation>
    <scope>NUCLEOTIDE SEQUENCE</scope>
    <source>
        <strain evidence="13">Japan</strain>
    </source>
</reference>
<organism evidence="13 14">
    <name type="scientific">Paragonimus skrjabini miyazakii</name>
    <dbReference type="NCBI Taxonomy" id="59628"/>
    <lineage>
        <taxon>Eukaryota</taxon>
        <taxon>Metazoa</taxon>
        <taxon>Spiralia</taxon>
        <taxon>Lophotrochozoa</taxon>
        <taxon>Platyhelminthes</taxon>
        <taxon>Trematoda</taxon>
        <taxon>Digenea</taxon>
        <taxon>Plagiorchiida</taxon>
        <taxon>Troglotremata</taxon>
        <taxon>Troglotrematidae</taxon>
        <taxon>Paragonimus</taxon>
    </lineage>
</organism>
<feature type="region of interest" description="Disordered" evidence="9">
    <location>
        <begin position="806"/>
        <end position="825"/>
    </location>
</feature>
<keyword evidence="14" id="KW-1185">Reference proteome</keyword>
<evidence type="ECO:0008006" key="15">
    <source>
        <dbReference type="Google" id="ProtNLM"/>
    </source>
</evidence>
<evidence type="ECO:0000259" key="11">
    <source>
        <dbReference type="Pfam" id="PF00955"/>
    </source>
</evidence>
<feature type="transmembrane region" description="Helical" evidence="10">
    <location>
        <begin position="1210"/>
        <end position="1233"/>
    </location>
</feature>
<dbReference type="SUPFAM" id="SSF55804">
    <property type="entry name" value="Phoshotransferase/anion transport protein"/>
    <property type="match status" value="2"/>
</dbReference>
<evidence type="ECO:0000313" key="13">
    <source>
        <dbReference type="EMBL" id="KAF7260298.1"/>
    </source>
</evidence>
<evidence type="ECO:0000256" key="5">
    <source>
        <dbReference type="ARBA" id="ARBA00022692"/>
    </source>
</evidence>
<feature type="transmembrane region" description="Helical" evidence="10">
    <location>
        <begin position="908"/>
        <end position="927"/>
    </location>
</feature>
<name>A0A8S9Z923_9TREM</name>
<evidence type="ECO:0000256" key="10">
    <source>
        <dbReference type="SAM" id="Phobius"/>
    </source>
</evidence>
<evidence type="ECO:0000256" key="9">
    <source>
        <dbReference type="SAM" id="MobiDB-lite"/>
    </source>
</evidence>
<comment type="subcellular location">
    <subcellularLocation>
        <location evidence="1">Cell membrane</location>
        <topology evidence="1">Multi-pass membrane protein</topology>
    </subcellularLocation>
</comment>
<keyword evidence="8 10" id="KW-0472">Membrane</keyword>
<feature type="transmembrane region" description="Helical" evidence="10">
    <location>
        <begin position="877"/>
        <end position="902"/>
    </location>
</feature>
<feature type="region of interest" description="Disordered" evidence="9">
    <location>
        <begin position="1543"/>
        <end position="1573"/>
    </location>
</feature>
<evidence type="ECO:0000256" key="3">
    <source>
        <dbReference type="ARBA" id="ARBA00022448"/>
    </source>
</evidence>
<dbReference type="PANTHER" id="PTHR11453">
    <property type="entry name" value="ANION EXCHANGE PROTEIN"/>
    <property type="match status" value="1"/>
</dbReference>
<keyword evidence="3" id="KW-0813">Transport</keyword>
<dbReference type="GO" id="GO:0005886">
    <property type="term" value="C:plasma membrane"/>
    <property type="evidence" value="ECO:0007669"/>
    <property type="project" value="UniProtKB-SubCell"/>
</dbReference>
<dbReference type="Pfam" id="PF00955">
    <property type="entry name" value="HCO3_cotransp"/>
    <property type="match status" value="1"/>
</dbReference>
<feature type="transmembrane region" description="Helical" evidence="10">
    <location>
        <begin position="1174"/>
        <end position="1198"/>
    </location>
</feature>
<evidence type="ECO:0000256" key="4">
    <source>
        <dbReference type="ARBA" id="ARBA00022475"/>
    </source>
</evidence>
<feature type="region of interest" description="Disordered" evidence="9">
    <location>
        <begin position="1466"/>
        <end position="1522"/>
    </location>
</feature>
<dbReference type="InterPro" id="IPR003020">
    <property type="entry name" value="HCO3_transpt_euk"/>
</dbReference>
<dbReference type="GO" id="GO:0051453">
    <property type="term" value="P:regulation of intracellular pH"/>
    <property type="evidence" value="ECO:0007669"/>
    <property type="project" value="TreeGrafter"/>
</dbReference>
<feature type="compositionally biased region" description="Basic and acidic residues" evidence="9">
    <location>
        <begin position="1562"/>
        <end position="1573"/>
    </location>
</feature>
<feature type="transmembrane region" description="Helical" evidence="10">
    <location>
        <begin position="996"/>
        <end position="1014"/>
    </location>
</feature>
<feature type="transmembrane region" description="Helical" evidence="10">
    <location>
        <begin position="1366"/>
        <end position="1386"/>
    </location>
</feature>
<dbReference type="InterPro" id="IPR011531">
    <property type="entry name" value="HCO3_transpt-like_TM_dom"/>
</dbReference>
<dbReference type="Pfam" id="PF07565">
    <property type="entry name" value="Band_3_cyto"/>
    <property type="match status" value="2"/>
</dbReference>
<evidence type="ECO:0000256" key="8">
    <source>
        <dbReference type="ARBA" id="ARBA00023136"/>
    </source>
</evidence>
<feature type="domain" description="Band 3 cytoplasmic" evidence="12">
    <location>
        <begin position="284"/>
        <end position="334"/>
    </location>
</feature>
<feature type="transmembrane region" description="Helical" evidence="10">
    <location>
        <begin position="1335"/>
        <end position="1360"/>
    </location>
</feature>
<gene>
    <name evidence="13" type="ORF">EG68_02283</name>
</gene>
<keyword evidence="4" id="KW-1003">Cell membrane</keyword>
<comment type="similarity">
    <text evidence="2">Belongs to the anion exchanger (TC 2.A.31) family.</text>
</comment>
<sequence length="1573" mass="175191">MLSVDCPSAFIDTYLMDGDSAVFNEIIAPLARPESALSHHDGFVAKGDDVVRVTESPHMYLTDAARLYRLSVRTLTGVELGQLNHLKLRVKQTQQSYAVFPKEDKANKAGDVIKANSNRLFTLLGSRRHRRRSRSAFRTSHSQWESPGRASASDLRSRRPLSDTNIPLCSSRQQCETSDHVIGELDNSVDALLTDPAVLHVTNETRTIDKSVVSGGTSCLDADVSAFTARSVLETRLLRADGRLLDYLPPAFTELDVLICRVDPLLSKLTAESALTRGDGFTPNFRWLEAARWVRYEEDLNPSVGRFGRAHSSPLTFHAVVEYRRYLEQGAIVFRSESASPNQGCCSSDADKHVCRDHTLLFAELEVVLSELSIQCGADEAEIALLRHILRLRHQHVYELGNQPLIGIPELKSTFYSGPVSSAIAYRRLTTHPQGEKPVTPASTTLELKRMVNDGVHHKHIALLPLMHRPERCKNLVTSSVPDSFGQATPDPSVSFSQHAISLLRRVLIRASLFPRPHIPVSSARDSCSKSLRRDSPHVGCHVIDSLPAATADAEHKNDLLGRLIPTTEVVSIQVGVLPKLRRPLFVFVRLHRPLYASNLTELKESFPIRFFLIFLGPERRHLDYYEVGRVFATMMVDKDFRKNAYTATCREHLLHGLRNFLDSTIVLSLINDVTPRSLLAMHDHIRLFRRHRRLRATSAHTYQLTESVKMDVCKLSNKSSKDSLYQSQTQTTSHVPIGDRVVQVVAATRNRWSGWPHDRQFIGNRRANVTAGLTCSPPLPTDSTAAGSPPIFSYAPAEWQSEQRHRQESAIRASEADSSDSHGSSTYRFRDNLLPEHNCCQCLFGLAFYTDLMAYRNRLYSDFTEPFRRRGSELGLILSTIIFVYFMVLILALSFGALLSFTVSTDFSIPLCIFASGVGQCLFSLVGGQPLLIVGITGPMLILELCFKLVCHANQLLLPFMRLLIAIYTSMFGLLFVLSNAGWLVLRVRRSVEEIFHFFVSFYLIFNALRSLFEGLVVTPVKSSNSTINNLTSRSGNMTSVTIGDATRNSANPRSFISVVDFGLHHARMIATLLLAILTFTVCLWLQAIKRGRYFRRSVRILLGYFNVPIGLACAVLINRVLFSNIHVPAIKMPTRGNGSFLSLIVLSPIRLPSAGTANTFTNLLFHSRSHGLAALMALCLVPAIATETILSGIVVAKSERRLRKPCLFSLDLAVCLCILPVICALLGWPFLAPATVRSNTHTIALTKWNMHTPPGVPHRIVGCVEQRLTGLGIGILVASSVLIKAELFAGIPVGALHGMFLYMGTMCLIDLVLVRRICALLKRRKHWKDREYLCHLPSFTIAAFVIIQLGFIMLLLALNWLTEFVEIGTTSLVFPYILLTFAVLREQALPRCTLFGPFLEQMDKLHPLQLPRLKCLRACQHNRSDYHSDVPSSHGGVQYPSDCKGEPTDLATIAHRLFVTSHGGGSNLSHEPTGEDGLQPVKHDPNKVMSSSSSWMKPEQKPSELFRSHSDPIGLDDLTPESARPQLLTCLSDNDCLLEHTHSSSSASLSSVNEYSDSELETRLDNPYRLS</sequence>
<dbReference type="InterPro" id="IPR016152">
    <property type="entry name" value="PTrfase/Anion_transptr"/>
</dbReference>
<accession>A0A8S9Z923</accession>
<keyword evidence="6 10" id="KW-1133">Transmembrane helix</keyword>
<dbReference type="GO" id="GO:0008509">
    <property type="term" value="F:monoatomic anion transmembrane transporter activity"/>
    <property type="evidence" value="ECO:0007669"/>
    <property type="project" value="InterPro"/>
</dbReference>
<comment type="caution">
    <text evidence="13">The sequence shown here is derived from an EMBL/GenBank/DDBJ whole genome shotgun (WGS) entry which is preliminary data.</text>
</comment>
<keyword evidence="5 10" id="KW-0812">Transmembrane</keyword>
<dbReference type="Gene3D" id="3.40.930.10">
    <property type="entry name" value="Mannitol-specific EII, Chain A"/>
    <property type="match status" value="1"/>
</dbReference>
<evidence type="ECO:0000256" key="7">
    <source>
        <dbReference type="ARBA" id="ARBA00023065"/>
    </source>
</evidence>
<dbReference type="InterPro" id="IPR013769">
    <property type="entry name" value="Band3_cytoplasmic_dom"/>
</dbReference>
<feature type="transmembrane region" description="Helical" evidence="10">
    <location>
        <begin position="1070"/>
        <end position="1090"/>
    </location>
</feature>
<evidence type="ECO:0000256" key="2">
    <source>
        <dbReference type="ARBA" id="ARBA00010993"/>
    </source>
</evidence>
<evidence type="ECO:0000259" key="12">
    <source>
        <dbReference type="Pfam" id="PF07565"/>
    </source>
</evidence>
<dbReference type="PANTHER" id="PTHR11453:SF47">
    <property type="entry name" value="ANION EXCHANGE PROTEIN"/>
    <property type="match status" value="1"/>
</dbReference>
<feature type="region of interest" description="Disordered" evidence="9">
    <location>
        <begin position="132"/>
        <end position="159"/>
    </location>
</feature>
<evidence type="ECO:0000256" key="1">
    <source>
        <dbReference type="ARBA" id="ARBA00004651"/>
    </source>
</evidence>
<dbReference type="Proteomes" id="UP000822476">
    <property type="component" value="Unassembled WGS sequence"/>
</dbReference>
<feature type="compositionally biased region" description="Basic and acidic residues" evidence="9">
    <location>
        <begin position="1500"/>
        <end position="1512"/>
    </location>
</feature>
<feature type="transmembrane region" description="Helical" evidence="10">
    <location>
        <begin position="963"/>
        <end position="987"/>
    </location>
</feature>
<dbReference type="GO" id="GO:0015701">
    <property type="term" value="P:bicarbonate transport"/>
    <property type="evidence" value="ECO:0007669"/>
    <property type="project" value="TreeGrafter"/>
</dbReference>
<feature type="domain" description="Bicarbonate transporter-like transmembrane" evidence="11">
    <location>
        <begin position="851"/>
        <end position="1390"/>
    </location>
</feature>
<keyword evidence="7" id="KW-0406">Ion transport</keyword>
<feature type="transmembrane region" description="Helical" evidence="10">
    <location>
        <begin position="1102"/>
        <end position="1124"/>
    </location>
</feature>